<keyword evidence="11" id="KW-0456">Lyase</keyword>
<keyword evidence="3" id="KW-0004">4Fe-4S</keyword>
<evidence type="ECO:0000256" key="8">
    <source>
        <dbReference type="ARBA" id="ARBA00023014"/>
    </source>
</evidence>
<dbReference type="Gene3D" id="3.20.20.70">
    <property type="entry name" value="Aldolase class I"/>
    <property type="match status" value="1"/>
</dbReference>
<dbReference type="GO" id="GO:0061798">
    <property type="term" value="F:GTP 3',8'-cyclase activity"/>
    <property type="evidence" value="ECO:0007669"/>
    <property type="project" value="UniProtKB-EC"/>
</dbReference>
<dbReference type="SFLD" id="SFLDG01386">
    <property type="entry name" value="main_SPASM_domain-containing"/>
    <property type="match status" value="1"/>
</dbReference>
<evidence type="ECO:0000256" key="2">
    <source>
        <dbReference type="ARBA" id="ARBA00012167"/>
    </source>
</evidence>
<feature type="region of interest" description="Disordered" evidence="13">
    <location>
        <begin position="325"/>
        <end position="344"/>
    </location>
</feature>
<dbReference type="SFLD" id="SFLDS00029">
    <property type="entry name" value="Radical_SAM"/>
    <property type="match status" value="1"/>
</dbReference>
<dbReference type="PANTHER" id="PTHR22960:SF0">
    <property type="entry name" value="MOLYBDENUM COFACTOR BIOSYNTHESIS PROTEIN 1"/>
    <property type="match status" value="1"/>
</dbReference>
<keyword evidence="7" id="KW-0408">Iron</keyword>
<organism evidence="15 16">
    <name type="scientific">Cyclobacterium amurskyense</name>
    <dbReference type="NCBI Taxonomy" id="320787"/>
    <lineage>
        <taxon>Bacteria</taxon>
        <taxon>Pseudomonadati</taxon>
        <taxon>Bacteroidota</taxon>
        <taxon>Cytophagia</taxon>
        <taxon>Cytophagales</taxon>
        <taxon>Cyclobacteriaceae</taxon>
        <taxon>Cyclobacterium</taxon>
    </lineage>
</organism>
<dbReference type="Proteomes" id="UP000036520">
    <property type="component" value="Chromosome"/>
</dbReference>
<proteinExistence type="predicted"/>
<feature type="compositionally biased region" description="Basic and acidic residues" evidence="13">
    <location>
        <begin position="325"/>
        <end position="336"/>
    </location>
</feature>
<keyword evidence="8" id="KW-0411">Iron-sulfur</keyword>
<evidence type="ECO:0000313" key="16">
    <source>
        <dbReference type="Proteomes" id="UP000036520"/>
    </source>
</evidence>
<name>A0A0H4PK49_9BACT</name>
<dbReference type="CDD" id="cd01335">
    <property type="entry name" value="Radical_SAM"/>
    <property type="match status" value="1"/>
</dbReference>
<evidence type="ECO:0000256" key="1">
    <source>
        <dbReference type="ARBA" id="ARBA00001966"/>
    </source>
</evidence>
<dbReference type="EC" id="4.1.99.22" evidence="2"/>
<protein>
    <recommendedName>
        <fullName evidence="2">GTP 3',8-cyclase</fullName>
        <ecNumber evidence="2">4.1.99.22</ecNumber>
    </recommendedName>
</protein>
<dbReference type="InterPro" id="IPR013785">
    <property type="entry name" value="Aldolase_TIM"/>
</dbReference>
<evidence type="ECO:0000256" key="5">
    <source>
        <dbReference type="ARBA" id="ARBA00022723"/>
    </source>
</evidence>
<dbReference type="InterPro" id="IPR000385">
    <property type="entry name" value="MoaA_NifB_PqqE_Fe-S-bd_CS"/>
</dbReference>
<dbReference type="InterPro" id="IPR013483">
    <property type="entry name" value="MoaA"/>
</dbReference>
<dbReference type="NCBIfam" id="TIGR02666">
    <property type="entry name" value="moaA"/>
    <property type="match status" value="1"/>
</dbReference>
<evidence type="ECO:0000256" key="12">
    <source>
        <dbReference type="ARBA" id="ARBA00048697"/>
    </source>
</evidence>
<dbReference type="GO" id="GO:0046872">
    <property type="term" value="F:metal ion binding"/>
    <property type="evidence" value="ECO:0007669"/>
    <property type="project" value="UniProtKB-KW"/>
</dbReference>
<evidence type="ECO:0000259" key="14">
    <source>
        <dbReference type="PROSITE" id="PS51918"/>
    </source>
</evidence>
<sequence>MHIHNLRASKSQQQSMQQELIDKYGRKLDYLRLSVTDRCNFRCYYCMPEEGMNFVQREDLLTYEELDYLTKIFVNLGVKKIRITGGEPFVRKGIIDFIELLSNNKGLKEVTLTSNGSISKAQIRKLAKFGVNKINISLDSLDRKRFHEITRRDKFDEVMACIIELLDQNFIVKLNCVIDGKKNIEDIVPFIKLTEKHPLSVRFLEEMPFNGTDKFEVPEWNYKALYNYIEAQFPGIQKITDESNSTSVNYKVPGYMGSFGIIPAFSRTFCGTCNRIRLSATGELRTCLYGPPVSNLRDVLRSGAGEEALKTAILLAVAGKEKDGFEAEKQIPDGSKESMSFLGG</sequence>
<evidence type="ECO:0000256" key="3">
    <source>
        <dbReference type="ARBA" id="ARBA00022485"/>
    </source>
</evidence>
<dbReference type="GO" id="GO:0005525">
    <property type="term" value="F:GTP binding"/>
    <property type="evidence" value="ECO:0007669"/>
    <property type="project" value="UniProtKB-KW"/>
</dbReference>
<accession>A0A0H4PK49</accession>
<keyword evidence="9" id="KW-0342">GTP-binding</keyword>
<evidence type="ECO:0000256" key="4">
    <source>
        <dbReference type="ARBA" id="ARBA00022691"/>
    </source>
</evidence>
<dbReference type="SFLD" id="SFLDG01383">
    <property type="entry name" value="cyclic_pyranopterin_phosphate"/>
    <property type="match status" value="1"/>
</dbReference>
<dbReference type="GO" id="GO:0061799">
    <property type="term" value="F:cyclic pyranopterin monophosphate synthase activity"/>
    <property type="evidence" value="ECO:0007669"/>
    <property type="project" value="TreeGrafter"/>
</dbReference>
<dbReference type="PROSITE" id="PS51918">
    <property type="entry name" value="RADICAL_SAM"/>
    <property type="match status" value="1"/>
</dbReference>
<dbReference type="Pfam" id="PF06463">
    <property type="entry name" value="Mob_synth_C"/>
    <property type="match status" value="1"/>
</dbReference>
<dbReference type="InterPro" id="IPR007197">
    <property type="entry name" value="rSAM"/>
</dbReference>
<dbReference type="STRING" id="320787.CA2015_4073"/>
<keyword evidence="4" id="KW-0949">S-adenosyl-L-methionine</keyword>
<keyword evidence="16" id="KW-1185">Reference proteome</keyword>
<dbReference type="RefSeq" id="WP_240477858.1">
    <property type="nucleotide sequence ID" value="NZ_CP012040.1"/>
</dbReference>
<dbReference type="InterPro" id="IPR058240">
    <property type="entry name" value="rSAM_sf"/>
</dbReference>
<reference evidence="15 16" key="1">
    <citation type="submission" date="2015-07" db="EMBL/GenBank/DDBJ databases">
        <authorList>
            <person name="Kim K.M."/>
        </authorList>
    </citation>
    <scope>NUCLEOTIDE SEQUENCE [LARGE SCALE GENOMIC DNA]</scope>
    <source>
        <strain evidence="15 16">KCTC 12363</strain>
    </source>
</reference>
<evidence type="ECO:0000256" key="9">
    <source>
        <dbReference type="ARBA" id="ARBA00023134"/>
    </source>
</evidence>
<dbReference type="GO" id="GO:0051539">
    <property type="term" value="F:4 iron, 4 sulfur cluster binding"/>
    <property type="evidence" value="ECO:0007669"/>
    <property type="project" value="UniProtKB-KW"/>
</dbReference>
<dbReference type="PANTHER" id="PTHR22960">
    <property type="entry name" value="MOLYBDOPTERIN COFACTOR SYNTHESIS PROTEIN A"/>
    <property type="match status" value="1"/>
</dbReference>
<comment type="catalytic activity">
    <reaction evidence="12">
        <text>GTP + AH2 + S-adenosyl-L-methionine = (8S)-3',8-cyclo-7,8-dihydroguanosine 5'-triphosphate + 5'-deoxyadenosine + L-methionine + A + H(+)</text>
        <dbReference type="Rhea" id="RHEA:49576"/>
        <dbReference type="ChEBI" id="CHEBI:13193"/>
        <dbReference type="ChEBI" id="CHEBI:15378"/>
        <dbReference type="ChEBI" id="CHEBI:17319"/>
        <dbReference type="ChEBI" id="CHEBI:17499"/>
        <dbReference type="ChEBI" id="CHEBI:37565"/>
        <dbReference type="ChEBI" id="CHEBI:57844"/>
        <dbReference type="ChEBI" id="CHEBI:59789"/>
        <dbReference type="ChEBI" id="CHEBI:131766"/>
        <dbReference type="EC" id="4.1.99.22"/>
    </reaction>
</comment>
<evidence type="ECO:0000256" key="11">
    <source>
        <dbReference type="ARBA" id="ARBA00023239"/>
    </source>
</evidence>
<keyword evidence="10" id="KW-0501">Molybdenum cofactor biosynthesis</keyword>
<evidence type="ECO:0000256" key="13">
    <source>
        <dbReference type="SAM" id="MobiDB-lite"/>
    </source>
</evidence>
<feature type="domain" description="Radical SAM core" evidence="14">
    <location>
        <begin position="23"/>
        <end position="240"/>
    </location>
</feature>
<dbReference type="PROSITE" id="PS01305">
    <property type="entry name" value="MOAA_NIFB_PQQE"/>
    <property type="match status" value="1"/>
</dbReference>
<dbReference type="CDD" id="cd21117">
    <property type="entry name" value="Twitch_MoaA"/>
    <property type="match status" value="1"/>
</dbReference>
<evidence type="ECO:0000313" key="15">
    <source>
        <dbReference type="EMBL" id="AKP53430.1"/>
    </source>
</evidence>
<dbReference type="PATRIC" id="fig|320787.5.peg.4462"/>
<dbReference type="InterPro" id="IPR006638">
    <property type="entry name" value="Elp3/MiaA/NifB-like_rSAM"/>
</dbReference>
<dbReference type="SFLD" id="SFLDG01067">
    <property type="entry name" value="SPASM/twitch_domain_containing"/>
    <property type="match status" value="1"/>
</dbReference>
<dbReference type="GO" id="GO:0006777">
    <property type="term" value="P:Mo-molybdopterin cofactor biosynthetic process"/>
    <property type="evidence" value="ECO:0007669"/>
    <property type="project" value="UniProtKB-KW"/>
</dbReference>
<dbReference type="AlphaFoldDB" id="A0A0H4PK49"/>
<dbReference type="SUPFAM" id="SSF102114">
    <property type="entry name" value="Radical SAM enzymes"/>
    <property type="match status" value="1"/>
</dbReference>
<dbReference type="Pfam" id="PF04055">
    <property type="entry name" value="Radical_SAM"/>
    <property type="match status" value="1"/>
</dbReference>
<dbReference type="InterPro" id="IPR050105">
    <property type="entry name" value="MoCo_biosynth_MoaA/MoaC"/>
</dbReference>
<evidence type="ECO:0000256" key="6">
    <source>
        <dbReference type="ARBA" id="ARBA00022741"/>
    </source>
</evidence>
<dbReference type="EMBL" id="CP012040">
    <property type="protein sequence ID" value="AKP53430.1"/>
    <property type="molecule type" value="Genomic_DNA"/>
</dbReference>
<dbReference type="InterPro" id="IPR040064">
    <property type="entry name" value="MoaA-like"/>
</dbReference>
<comment type="cofactor">
    <cofactor evidence="1">
        <name>[4Fe-4S] cluster</name>
        <dbReference type="ChEBI" id="CHEBI:49883"/>
    </cofactor>
</comment>
<evidence type="ECO:0000256" key="7">
    <source>
        <dbReference type="ARBA" id="ARBA00023004"/>
    </source>
</evidence>
<keyword evidence="6" id="KW-0547">Nucleotide-binding</keyword>
<dbReference type="InterPro" id="IPR010505">
    <property type="entry name" value="MoaA_twitch"/>
</dbReference>
<dbReference type="UniPathway" id="UPA00344"/>
<keyword evidence="5" id="KW-0479">Metal-binding</keyword>
<evidence type="ECO:0000256" key="10">
    <source>
        <dbReference type="ARBA" id="ARBA00023150"/>
    </source>
</evidence>
<dbReference type="KEGG" id="camu:CA2015_4073"/>
<gene>
    <name evidence="15" type="ORF">CA2015_4073</name>
</gene>
<dbReference type="SMART" id="SM00729">
    <property type="entry name" value="Elp3"/>
    <property type="match status" value="1"/>
</dbReference>